<organism evidence="2 3">
    <name type="scientific">Aspergillus violaceofuscus (strain CBS 115571)</name>
    <dbReference type="NCBI Taxonomy" id="1450538"/>
    <lineage>
        <taxon>Eukaryota</taxon>
        <taxon>Fungi</taxon>
        <taxon>Dikarya</taxon>
        <taxon>Ascomycota</taxon>
        <taxon>Pezizomycotina</taxon>
        <taxon>Eurotiomycetes</taxon>
        <taxon>Eurotiomycetidae</taxon>
        <taxon>Eurotiales</taxon>
        <taxon>Aspergillaceae</taxon>
        <taxon>Aspergillus</taxon>
    </lineage>
</organism>
<gene>
    <name evidence="2" type="ORF">BO99DRAFT_71239</name>
</gene>
<keyword evidence="1" id="KW-1133">Transmembrane helix</keyword>
<proteinExistence type="predicted"/>
<dbReference type="AlphaFoldDB" id="A0A2V5IC50"/>
<reference evidence="2 3" key="1">
    <citation type="submission" date="2018-02" db="EMBL/GenBank/DDBJ databases">
        <title>The genomes of Aspergillus section Nigri reveals drivers in fungal speciation.</title>
        <authorList>
            <consortium name="DOE Joint Genome Institute"/>
            <person name="Vesth T.C."/>
            <person name="Nybo J."/>
            <person name="Theobald S."/>
            <person name="Brandl J."/>
            <person name="Frisvad J.C."/>
            <person name="Nielsen K.F."/>
            <person name="Lyhne E.K."/>
            <person name="Kogle M.E."/>
            <person name="Kuo A."/>
            <person name="Riley R."/>
            <person name="Clum A."/>
            <person name="Nolan M."/>
            <person name="Lipzen A."/>
            <person name="Salamov A."/>
            <person name="Henrissat B."/>
            <person name="Wiebenga A."/>
            <person name="De vries R.P."/>
            <person name="Grigoriev I.V."/>
            <person name="Mortensen U.H."/>
            <person name="Andersen M.R."/>
            <person name="Baker S.E."/>
        </authorList>
    </citation>
    <scope>NUCLEOTIDE SEQUENCE [LARGE SCALE GENOMIC DNA]</scope>
    <source>
        <strain evidence="2 3">CBS 115571</strain>
    </source>
</reference>
<evidence type="ECO:0000313" key="3">
    <source>
        <dbReference type="Proteomes" id="UP000249829"/>
    </source>
</evidence>
<accession>A0A2V5IC50</accession>
<keyword evidence="3" id="KW-1185">Reference proteome</keyword>
<dbReference type="EMBL" id="KZ825116">
    <property type="protein sequence ID" value="PYI21587.1"/>
    <property type="molecule type" value="Genomic_DNA"/>
</dbReference>
<keyword evidence="1" id="KW-0812">Transmembrane</keyword>
<keyword evidence="1" id="KW-0472">Membrane</keyword>
<dbReference type="Proteomes" id="UP000249829">
    <property type="component" value="Unassembled WGS sequence"/>
</dbReference>
<evidence type="ECO:0000313" key="2">
    <source>
        <dbReference type="EMBL" id="PYI21587.1"/>
    </source>
</evidence>
<sequence>MYGVYETATSILPCFFYPYFPHLCIPRFQRLRRGAWGVLLPVLVSCTLYVSVDHDYNNFGETKRGSANFASRLAWALILLSD</sequence>
<name>A0A2V5IC50_ASPV1</name>
<feature type="transmembrane region" description="Helical" evidence="1">
    <location>
        <begin position="35"/>
        <end position="52"/>
    </location>
</feature>
<protein>
    <submittedName>
        <fullName evidence="2">Uncharacterized protein</fullName>
    </submittedName>
</protein>
<evidence type="ECO:0000256" key="1">
    <source>
        <dbReference type="SAM" id="Phobius"/>
    </source>
</evidence>